<keyword evidence="4 12" id="KW-0812">Transmembrane</keyword>
<evidence type="ECO:0000256" key="10">
    <source>
        <dbReference type="ARBA" id="ARBA00035120"/>
    </source>
</evidence>
<keyword evidence="12" id="KW-0479">Metal-binding</keyword>
<evidence type="ECO:0000256" key="1">
    <source>
        <dbReference type="ARBA" id="ARBA00004651"/>
    </source>
</evidence>
<feature type="transmembrane region" description="Helical" evidence="12">
    <location>
        <begin position="65"/>
        <end position="83"/>
    </location>
</feature>
<organism evidence="13 14">
    <name type="scientific">Abyssibacter profundi</name>
    <dbReference type="NCBI Taxonomy" id="2182787"/>
    <lineage>
        <taxon>Bacteria</taxon>
        <taxon>Pseudomonadati</taxon>
        <taxon>Pseudomonadota</taxon>
        <taxon>Gammaproteobacteria</taxon>
        <taxon>Chromatiales</taxon>
        <taxon>Oceanococcaceae</taxon>
        <taxon>Abyssibacter</taxon>
    </lineage>
</organism>
<dbReference type="NCBIfam" id="TIGR00494">
    <property type="entry name" value="crcB"/>
    <property type="match status" value="1"/>
</dbReference>
<evidence type="ECO:0000256" key="5">
    <source>
        <dbReference type="ARBA" id="ARBA00022989"/>
    </source>
</evidence>
<dbReference type="PANTHER" id="PTHR28259">
    <property type="entry name" value="FLUORIDE EXPORT PROTEIN 1-RELATED"/>
    <property type="match status" value="1"/>
</dbReference>
<evidence type="ECO:0000256" key="9">
    <source>
        <dbReference type="ARBA" id="ARBA00023303"/>
    </source>
</evidence>
<dbReference type="AlphaFoldDB" id="A0A363UK64"/>
<keyword evidence="5 12" id="KW-1133">Transmembrane helix</keyword>
<name>A0A363UK64_9GAMM</name>
<sequence length="129" mass="13519">MNLLWVALGGAVGASLRYGLALVCMPLSRWALGTLVANVLGSLLLGGFMAWWLPRAAELGESLRLFVAIGLLGGFTTFSTFSYDTLALAFGGRPLAAVLNIAMNLFGALGAVWVGWWIMRGWASGAGAV</sequence>
<dbReference type="InterPro" id="IPR003691">
    <property type="entry name" value="FluC"/>
</dbReference>
<comment type="subcellular location">
    <subcellularLocation>
        <location evidence="1 12">Cell membrane</location>
        <topology evidence="1 12">Multi-pass membrane protein</topology>
    </subcellularLocation>
</comment>
<evidence type="ECO:0000256" key="8">
    <source>
        <dbReference type="ARBA" id="ARBA00023136"/>
    </source>
</evidence>
<accession>A0A363UK64</accession>
<comment type="activity regulation">
    <text evidence="12">Na(+) is not transported, but it plays an essential structural role and its presence is essential for fluoride channel function.</text>
</comment>
<evidence type="ECO:0000313" key="14">
    <source>
        <dbReference type="Proteomes" id="UP000251800"/>
    </source>
</evidence>
<keyword evidence="9 12" id="KW-0407">Ion channel</keyword>
<dbReference type="PANTHER" id="PTHR28259:SF1">
    <property type="entry name" value="FLUORIDE EXPORT PROTEIN 1-RELATED"/>
    <property type="match status" value="1"/>
</dbReference>
<keyword evidence="12" id="KW-0813">Transport</keyword>
<keyword evidence="2 12" id="KW-1003">Cell membrane</keyword>
<dbReference type="HAMAP" id="MF_00454">
    <property type="entry name" value="FluC"/>
    <property type="match status" value="1"/>
</dbReference>
<comment type="catalytic activity">
    <reaction evidence="11">
        <text>fluoride(in) = fluoride(out)</text>
        <dbReference type="Rhea" id="RHEA:76159"/>
        <dbReference type="ChEBI" id="CHEBI:17051"/>
    </reaction>
    <physiologicalReaction direction="left-to-right" evidence="11">
        <dbReference type="Rhea" id="RHEA:76160"/>
    </physiologicalReaction>
</comment>
<dbReference type="Proteomes" id="UP000251800">
    <property type="component" value="Unassembled WGS sequence"/>
</dbReference>
<dbReference type="GO" id="GO:0062054">
    <property type="term" value="F:fluoride channel activity"/>
    <property type="evidence" value="ECO:0007669"/>
    <property type="project" value="UniProtKB-UniRule"/>
</dbReference>
<dbReference type="RefSeq" id="WP_109720424.1">
    <property type="nucleotide sequence ID" value="NZ_QEQK01000008.1"/>
</dbReference>
<dbReference type="GO" id="GO:0005886">
    <property type="term" value="C:plasma membrane"/>
    <property type="evidence" value="ECO:0007669"/>
    <property type="project" value="UniProtKB-SubCell"/>
</dbReference>
<reference evidence="13 14" key="1">
    <citation type="submission" date="2018-05" db="EMBL/GenBank/DDBJ databases">
        <title>Abyssibacter profundi OUC007T gen. nov., sp. nov, a marine bacterium isolated from seawater of the Mariana Trench.</title>
        <authorList>
            <person name="Zhou S."/>
        </authorList>
    </citation>
    <scope>NUCLEOTIDE SEQUENCE [LARGE SCALE GENOMIC DNA]</scope>
    <source>
        <strain evidence="13 14">OUC007</strain>
    </source>
</reference>
<dbReference type="Pfam" id="PF02537">
    <property type="entry name" value="CRCB"/>
    <property type="match status" value="1"/>
</dbReference>
<dbReference type="EMBL" id="QEQK01000008">
    <property type="protein sequence ID" value="PWN55813.1"/>
    <property type="molecule type" value="Genomic_DNA"/>
</dbReference>
<dbReference type="GO" id="GO:0140114">
    <property type="term" value="P:cellular detoxification of fluoride"/>
    <property type="evidence" value="ECO:0007669"/>
    <property type="project" value="UniProtKB-UniRule"/>
</dbReference>
<gene>
    <name evidence="12 13" type="primary">crcB</name>
    <name evidence="12" type="synonym">fluC</name>
    <name evidence="13" type="ORF">DEH80_10340</name>
</gene>
<feature type="transmembrane region" description="Helical" evidence="12">
    <location>
        <begin position="31"/>
        <end position="53"/>
    </location>
</feature>
<feature type="binding site" evidence="12">
    <location>
        <position position="73"/>
    </location>
    <ligand>
        <name>Na(+)</name>
        <dbReference type="ChEBI" id="CHEBI:29101"/>
        <note>structural</note>
    </ligand>
</feature>
<evidence type="ECO:0000313" key="13">
    <source>
        <dbReference type="EMBL" id="PWN55813.1"/>
    </source>
</evidence>
<evidence type="ECO:0000256" key="4">
    <source>
        <dbReference type="ARBA" id="ARBA00022692"/>
    </source>
</evidence>
<comment type="caution">
    <text evidence="13">The sequence shown here is derived from an EMBL/GenBank/DDBJ whole genome shotgun (WGS) entry which is preliminary data.</text>
</comment>
<dbReference type="OrthoDB" id="9806299at2"/>
<protein>
    <recommendedName>
        <fullName evidence="12">Fluoride-specific ion channel FluC</fullName>
    </recommendedName>
</protein>
<keyword evidence="7 12" id="KW-0406">Ion transport</keyword>
<evidence type="ECO:0000256" key="7">
    <source>
        <dbReference type="ARBA" id="ARBA00023065"/>
    </source>
</evidence>
<evidence type="ECO:0000256" key="2">
    <source>
        <dbReference type="ARBA" id="ARBA00022475"/>
    </source>
</evidence>
<evidence type="ECO:0000256" key="6">
    <source>
        <dbReference type="ARBA" id="ARBA00023053"/>
    </source>
</evidence>
<keyword evidence="6 12" id="KW-0915">Sodium</keyword>
<dbReference type="GO" id="GO:0046872">
    <property type="term" value="F:metal ion binding"/>
    <property type="evidence" value="ECO:0007669"/>
    <property type="project" value="UniProtKB-KW"/>
</dbReference>
<proteinExistence type="inferred from homology"/>
<comment type="function">
    <text evidence="12">Fluoride-specific ion channel. Important for reducing fluoride concentration in the cell, thus reducing its toxicity.</text>
</comment>
<keyword evidence="8 12" id="KW-0472">Membrane</keyword>
<comment type="similarity">
    <text evidence="10 12">Belongs to the fluoride channel Fluc/FEX (TC 1.A.43) family.</text>
</comment>
<keyword evidence="14" id="KW-1185">Reference proteome</keyword>
<evidence type="ECO:0000256" key="12">
    <source>
        <dbReference type="HAMAP-Rule" id="MF_00454"/>
    </source>
</evidence>
<evidence type="ECO:0000256" key="3">
    <source>
        <dbReference type="ARBA" id="ARBA00022519"/>
    </source>
</evidence>
<feature type="binding site" evidence="12">
    <location>
        <position position="76"/>
    </location>
    <ligand>
        <name>Na(+)</name>
        <dbReference type="ChEBI" id="CHEBI:29101"/>
        <note>structural</note>
    </ligand>
</feature>
<keyword evidence="3" id="KW-0997">Cell inner membrane</keyword>
<feature type="transmembrane region" description="Helical" evidence="12">
    <location>
        <begin position="95"/>
        <end position="118"/>
    </location>
</feature>
<evidence type="ECO:0000256" key="11">
    <source>
        <dbReference type="ARBA" id="ARBA00035585"/>
    </source>
</evidence>